<keyword evidence="1 3" id="KW-0413">Isomerase</keyword>
<comment type="catalytic activity">
    <reaction evidence="2 3">
        <text>5-(methylsulfanyl)-alpha-D-ribose 1-phosphate = 5-(methylsulfanyl)-D-ribulose 1-phosphate</text>
        <dbReference type="Rhea" id="RHEA:19989"/>
        <dbReference type="ChEBI" id="CHEBI:58533"/>
        <dbReference type="ChEBI" id="CHEBI:58548"/>
        <dbReference type="EC" id="5.3.1.23"/>
    </reaction>
</comment>
<evidence type="ECO:0000313" key="4">
    <source>
        <dbReference type="EMBL" id="RKD33725.1"/>
    </source>
</evidence>
<sequence>MEEKKKSILDYDTVALDEENHALVIIDQTQLPYQTEILSLTKQEDIWNAIYLLQVRGAPAIGVAAAIGIYLSAREIKTADFTDFYQEFQKAKDYLDSARPTAVNLSWALNRMEEVVLKNKEKTIPEIVERLHQEAVEIREEDIWVCKTIGEYGLTLVNPGDGLLTHCNAGQLATVKYGTATAPMYLGQEKGYHFRIFSDETRPLLQGARLTSFELKESGLDVTVICDNMSASVMRKGWVNAVFVGCDRVAANGDTANKIGTSMVALAAKRYGIPMYICAPTSTIDLSTISGEDIHIEERPAEEVVEMWYEKPMAPDGVKVFNPAFDVTDHDLIAGIVTEYGIARAPYTESLKEIFKKKEEALKAEEKDT</sequence>
<dbReference type="SUPFAM" id="SSF100950">
    <property type="entry name" value="NagB/RpiA/CoA transferase-like"/>
    <property type="match status" value="1"/>
</dbReference>
<dbReference type="EMBL" id="MCIA01000006">
    <property type="protein sequence ID" value="RKD33725.1"/>
    <property type="molecule type" value="Genomic_DNA"/>
</dbReference>
<dbReference type="PANTHER" id="PTHR43475:SF1">
    <property type="entry name" value="METHYLTHIORIBOSE-1-PHOSPHATE ISOMERASE"/>
    <property type="match status" value="1"/>
</dbReference>
<keyword evidence="5" id="KW-1185">Reference proteome</keyword>
<dbReference type="Pfam" id="PF01008">
    <property type="entry name" value="IF-2B"/>
    <property type="match status" value="1"/>
</dbReference>
<comment type="function">
    <text evidence="3">Catalyzes the interconversion of methylthioribose-1-phosphate (MTR-1-P) into methylthioribulose-1-phosphate (MTRu-1-P).</text>
</comment>
<dbReference type="HAMAP" id="MF_01678">
    <property type="entry name" value="Salvage_MtnA"/>
    <property type="match status" value="1"/>
</dbReference>
<evidence type="ECO:0000256" key="3">
    <source>
        <dbReference type="HAMAP-Rule" id="MF_01678"/>
    </source>
</evidence>
<comment type="similarity">
    <text evidence="3">Belongs to the EIF-2B alpha/beta/delta subunits family. MtnA subfamily.</text>
</comment>
<dbReference type="Proteomes" id="UP000284277">
    <property type="component" value="Unassembled WGS sequence"/>
</dbReference>
<dbReference type="GO" id="GO:0046523">
    <property type="term" value="F:S-methyl-5-thioribose-1-phosphate isomerase activity"/>
    <property type="evidence" value="ECO:0007669"/>
    <property type="project" value="UniProtKB-UniRule"/>
</dbReference>
<dbReference type="NCBIfam" id="NF004326">
    <property type="entry name" value="PRK05720.1"/>
    <property type="match status" value="1"/>
</dbReference>
<gene>
    <name evidence="3 4" type="primary">mtnA</name>
    <name evidence="4" type="ORF">BET01_14030</name>
</gene>
<accession>A0A419T8E1</accession>
<feature type="binding site" evidence="3">
    <location>
        <begin position="257"/>
        <end position="258"/>
    </location>
    <ligand>
        <name>substrate</name>
    </ligand>
</feature>
<comment type="pathway">
    <text evidence="3">Amino-acid biosynthesis; L-methionine biosynthesis via salvage pathway; L-methionine from S-methyl-5-thio-alpha-D-ribose 1-phosphate: step 1/6.</text>
</comment>
<feature type="binding site" evidence="3">
    <location>
        <position position="206"/>
    </location>
    <ligand>
        <name>substrate</name>
    </ligand>
</feature>
<dbReference type="GO" id="GO:0019509">
    <property type="term" value="P:L-methionine salvage from methylthioadenosine"/>
    <property type="evidence" value="ECO:0007669"/>
    <property type="project" value="UniProtKB-UniRule"/>
</dbReference>
<dbReference type="InterPro" id="IPR027363">
    <property type="entry name" value="M1Pi_N"/>
</dbReference>
<dbReference type="PANTHER" id="PTHR43475">
    <property type="entry name" value="METHYLTHIORIBOSE-1-PHOSPHATE ISOMERASE"/>
    <property type="match status" value="1"/>
</dbReference>
<dbReference type="FunFam" id="3.40.50.10470:FF:000006">
    <property type="entry name" value="Methylthioribose-1-phosphate isomerase"/>
    <property type="match status" value="1"/>
</dbReference>
<feature type="binding site" evidence="3">
    <location>
        <position position="99"/>
    </location>
    <ligand>
        <name>substrate</name>
    </ligand>
</feature>
<dbReference type="InterPro" id="IPR042529">
    <property type="entry name" value="IF_2B-like_C"/>
</dbReference>
<name>A0A419T8E1_9FIRM</name>
<dbReference type="Gene3D" id="1.20.120.420">
    <property type="entry name" value="translation initiation factor eif-2b, domain 1"/>
    <property type="match status" value="1"/>
</dbReference>
<evidence type="ECO:0000256" key="2">
    <source>
        <dbReference type="ARBA" id="ARBA00052401"/>
    </source>
</evidence>
<dbReference type="AlphaFoldDB" id="A0A419T8E1"/>
<keyword evidence="3" id="KW-0486">Methionine biosynthesis</keyword>
<feature type="binding site" evidence="3">
    <location>
        <begin position="56"/>
        <end position="58"/>
    </location>
    <ligand>
        <name>substrate</name>
    </ligand>
</feature>
<dbReference type="EC" id="5.3.1.23" evidence="3"/>
<feature type="active site" description="Proton donor" evidence="3">
    <location>
        <position position="247"/>
    </location>
</feature>
<dbReference type="UniPathway" id="UPA00904">
    <property type="reaction ID" value="UER00874"/>
</dbReference>
<dbReference type="InterPro" id="IPR037171">
    <property type="entry name" value="NagB/RpiA_transferase-like"/>
</dbReference>
<dbReference type="NCBIfam" id="TIGR00512">
    <property type="entry name" value="salvage_mtnA"/>
    <property type="match status" value="1"/>
</dbReference>
<dbReference type="InterPro" id="IPR005251">
    <property type="entry name" value="IF-M1Pi"/>
</dbReference>
<evidence type="ECO:0000313" key="5">
    <source>
        <dbReference type="Proteomes" id="UP000284277"/>
    </source>
</evidence>
<keyword evidence="3" id="KW-0028">Amino-acid biosynthesis</keyword>
<dbReference type="NCBIfam" id="TIGR00524">
    <property type="entry name" value="eIF-2B_rel"/>
    <property type="match status" value="1"/>
</dbReference>
<dbReference type="Gene3D" id="3.40.50.10470">
    <property type="entry name" value="Translation initiation factor eif-2b, domain 2"/>
    <property type="match status" value="1"/>
</dbReference>
<feature type="site" description="Transition state stabilizer" evidence="3">
    <location>
        <position position="167"/>
    </location>
</feature>
<organism evidence="4 5">
    <name type="scientific">Lacrimispora algidixylanolytica</name>
    <dbReference type="NCBI Taxonomy" id="94868"/>
    <lineage>
        <taxon>Bacteria</taxon>
        <taxon>Bacillati</taxon>
        <taxon>Bacillota</taxon>
        <taxon>Clostridia</taxon>
        <taxon>Lachnospirales</taxon>
        <taxon>Lachnospiraceae</taxon>
        <taxon>Lacrimispora</taxon>
    </lineage>
</organism>
<dbReference type="FunFam" id="1.20.120.420:FF:000003">
    <property type="entry name" value="Methylthioribose-1-phosphate isomerase"/>
    <property type="match status" value="1"/>
</dbReference>
<dbReference type="InterPro" id="IPR011559">
    <property type="entry name" value="Initiation_fac_2B_a/b/d"/>
</dbReference>
<proteinExistence type="inferred from homology"/>
<protein>
    <recommendedName>
        <fullName evidence="3">Methylthioribose-1-phosphate isomerase</fullName>
        <shortName evidence="3">M1Pi</shortName>
        <shortName evidence="3">MTR-1-P isomerase</shortName>
        <ecNumber evidence="3">5.3.1.23</ecNumber>
    </recommendedName>
    <alternativeName>
        <fullName evidence="3">S-methyl-5-thioribose-1-phosphate isomerase</fullName>
    </alternativeName>
</protein>
<dbReference type="OrthoDB" id="9803436at2"/>
<comment type="caution">
    <text evidence="4">The sequence shown here is derived from an EMBL/GenBank/DDBJ whole genome shotgun (WGS) entry which is preliminary data.</text>
</comment>
<reference evidence="4 5" key="1">
    <citation type="submission" date="2016-08" db="EMBL/GenBank/DDBJ databases">
        <title>A new outlook on sporulation: Clostridium algidixylanolyticum.</title>
        <authorList>
            <person name="Poppleton D.I."/>
            <person name="Gribaldo S."/>
        </authorList>
    </citation>
    <scope>NUCLEOTIDE SEQUENCE [LARGE SCALE GENOMIC DNA]</scope>
    <source>
        <strain evidence="4 5">SPL73</strain>
    </source>
</reference>
<evidence type="ECO:0000256" key="1">
    <source>
        <dbReference type="ARBA" id="ARBA00023235"/>
    </source>
</evidence>
<dbReference type="InterPro" id="IPR000649">
    <property type="entry name" value="IF-2B-related"/>
</dbReference>